<proteinExistence type="predicted"/>
<gene>
    <name evidence="1" type="ORF">SDC9_188573</name>
</gene>
<comment type="caution">
    <text evidence="1">The sequence shown here is derived from an EMBL/GenBank/DDBJ whole genome shotgun (WGS) entry which is preliminary data.</text>
</comment>
<organism evidence="1">
    <name type="scientific">bioreactor metagenome</name>
    <dbReference type="NCBI Taxonomy" id="1076179"/>
    <lineage>
        <taxon>unclassified sequences</taxon>
        <taxon>metagenomes</taxon>
        <taxon>ecological metagenomes</taxon>
    </lineage>
</organism>
<name>A0A645I0H5_9ZZZZ</name>
<reference evidence="1" key="1">
    <citation type="submission" date="2019-08" db="EMBL/GenBank/DDBJ databases">
        <authorList>
            <person name="Kucharzyk K."/>
            <person name="Murdoch R.W."/>
            <person name="Higgins S."/>
            <person name="Loffler F."/>
        </authorList>
    </citation>
    <scope>NUCLEOTIDE SEQUENCE</scope>
</reference>
<protein>
    <submittedName>
        <fullName evidence="1">Uncharacterized protein</fullName>
    </submittedName>
</protein>
<dbReference type="AlphaFoldDB" id="A0A645I0H5"/>
<evidence type="ECO:0000313" key="1">
    <source>
        <dbReference type="EMBL" id="MPN41033.1"/>
    </source>
</evidence>
<accession>A0A645I0H5</accession>
<dbReference type="EMBL" id="VSSQ01097842">
    <property type="protein sequence ID" value="MPN41033.1"/>
    <property type="molecule type" value="Genomic_DNA"/>
</dbReference>
<sequence>MVKRDGVILGRIKNRNKAMGRENGLWPCFFAL</sequence>